<organism evidence="3 4">
    <name type="scientific">Humisphaera borealis</name>
    <dbReference type="NCBI Taxonomy" id="2807512"/>
    <lineage>
        <taxon>Bacteria</taxon>
        <taxon>Pseudomonadati</taxon>
        <taxon>Planctomycetota</taxon>
        <taxon>Phycisphaerae</taxon>
        <taxon>Tepidisphaerales</taxon>
        <taxon>Tepidisphaeraceae</taxon>
        <taxon>Humisphaera</taxon>
    </lineage>
</organism>
<dbReference type="SUPFAM" id="SSF51735">
    <property type="entry name" value="NAD(P)-binding Rossmann-fold domains"/>
    <property type="match status" value="1"/>
</dbReference>
<evidence type="ECO:0000313" key="4">
    <source>
        <dbReference type="Proteomes" id="UP000593765"/>
    </source>
</evidence>
<protein>
    <submittedName>
        <fullName evidence="3">Gfo/Idh/MocA family oxidoreductase</fullName>
    </submittedName>
</protein>
<sequence>MKDISQLKLGVIGAGEIFRNYHLAAVQELGLRLAAVGDTSDKAIDAIRGRVSEGTRFVRTCTEVVAAGIDCLLICTPTGLHAEHVRLALESGVHVLVEKPLACTGNDATALLELAQRKDLQLQTGYYRRYHPASQRVKVLIRTLELGRPRRCIVRAGSPMSGAPALLFDPILSGGGVLMDYGVHVIDQLLYWFDSIETTSYSDDAFDGGMEANCLIGIKSTLGGVEVPTEVRLSRTHDIGYTADIEFDHVIASYHLNEGNRLTFKSRETSMLEGRPLNLHEDVVVSQRVPATMYFTEQLKRFLTSVLNKHADDIASPIDSVRVSRFVEECYRGVTGKLQFACGW</sequence>
<dbReference type="PANTHER" id="PTHR43708:SF4">
    <property type="entry name" value="OXIDOREDUCTASE YCEM-RELATED"/>
    <property type="match status" value="1"/>
</dbReference>
<accession>A0A7M2X0Z3</accession>
<dbReference type="AlphaFoldDB" id="A0A7M2X0Z3"/>
<proteinExistence type="predicted"/>
<dbReference type="Proteomes" id="UP000593765">
    <property type="component" value="Chromosome"/>
</dbReference>
<dbReference type="SUPFAM" id="SSF55347">
    <property type="entry name" value="Glyceraldehyde-3-phosphate dehydrogenase-like, C-terminal domain"/>
    <property type="match status" value="1"/>
</dbReference>
<dbReference type="KEGG" id="hbs:IPV69_08655"/>
<dbReference type="Pfam" id="PF01408">
    <property type="entry name" value="GFO_IDH_MocA"/>
    <property type="match status" value="1"/>
</dbReference>
<dbReference type="PANTHER" id="PTHR43708">
    <property type="entry name" value="CONSERVED EXPRESSED OXIDOREDUCTASE (EUROFUNG)"/>
    <property type="match status" value="1"/>
</dbReference>
<reference evidence="3 4" key="1">
    <citation type="submission" date="2020-10" db="EMBL/GenBank/DDBJ databases">
        <title>Wide distribution of Phycisphaera-like planctomycetes from WD2101 soil group in peatlands and genome analysis of the first cultivated representative.</title>
        <authorList>
            <person name="Dedysh S.N."/>
            <person name="Beletsky A.V."/>
            <person name="Ivanova A."/>
            <person name="Kulichevskaya I.S."/>
            <person name="Suzina N.E."/>
            <person name="Philippov D.A."/>
            <person name="Rakitin A.L."/>
            <person name="Mardanov A.V."/>
            <person name="Ravin N.V."/>
        </authorList>
    </citation>
    <scope>NUCLEOTIDE SEQUENCE [LARGE SCALE GENOMIC DNA]</scope>
    <source>
        <strain evidence="3 4">M1803</strain>
    </source>
</reference>
<keyword evidence="4" id="KW-1185">Reference proteome</keyword>
<feature type="domain" description="GFO/IDH/MocA-like oxidoreductase" evidence="2">
    <location>
        <begin position="135"/>
        <end position="204"/>
    </location>
</feature>
<gene>
    <name evidence="3" type="ORF">IPV69_08655</name>
</gene>
<dbReference type="InterPro" id="IPR000683">
    <property type="entry name" value="Gfo/Idh/MocA-like_OxRdtase_N"/>
</dbReference>
<dbReference type="Gene3D" id="3.30.360.10">
    <property type="entry name" value="Dihydrodipicolinate Reductase, domain 2"/>
    <property type="match status" value="1"/>
</dbReference>
<dbReference type="InterPro" id="IPR055170">
    <property type="entry name" value="GFO_IDH_MocA-like_dom"/>
</dbReference>
<evidence type="ECO:0000313" key="3">
    <source>
        <dbReference type="EMBL" id="QOV91408.1"/>
    </source>
</evidence>
<dbReference type="InterPro" id="IPR051317">
    <property type="entry name" value="Gfo/Idh/MocA_oxidoreduct"/>
</dbReference>
<dbReference type="GO" id="GO:0000166">
    <property type="term" value="F:nucleotide binding"/>
    <property type="evidence" value="ECO:0007669"/>
    <property type="project" value="InterPro"/>
</dbReference>
<dbReference type="EMBL" id="CP063458">
    <property type="protein sequence ID" value="QOV91408.1"/>
    <property type="molecule type" value="Genomic_DNA"/>
</dbReference>
<feature type="domain" description="Gfo/Idh/MocA-like oxidoreductase N-terminal" evidence="1">
    <location>
        <begin position="8"/>
        <end position="126"/>
    </location>
</feature>
<evidence type="ECO:0000259" key="1">
    <source>
        <dbReference type="Pfam" id="PF01408"/>
    </source>
</evidence>
<dbReference type="Pfam" id="PF22725">
    <property type="entry name" value="GFO_IDH_MocA_C3"/>
    <property type="match status" value="1"/>
</dbReference>
<dbReference type="InterPro" id="IPR036291">
    <property type="entry name" value="NAD(P)-bd_dom_sf"/>
</dbReference>
<dbReference type="RefSeq" id="WP_206294678.1">
    <property type="nucleotide sequence ID" value="NZ_CP063458.1"/>
</dbReference>
<dbReference type="Gene3D" id="3.40.50.720">
    <property type="entry name" value="NAD(P)-binding Rossmann-like Domain"/>
    <property type="match status" value="1"/>
</dbReference>
<evidence type="ECO:0000259" key="2">
    <source>
        <dbReference type="Pfam" id="PF22725"/>
    </source>
</evidence>
<name>A0A7M2X0Z3_9BACT</name>